<protein>
    <recommendedName>
        <fullName evidence="4">VCBS repeat-containing protein</fullName>
    </recommendedName>
</protein>
<feature type="compositionally biased region" description="Low complexity" evidence="1">
    <location>
        <begin position="48"/>
        <end position="61"/>
    </location>
</feature>
<dbReference type="PANTHER" id="PTHR39431:SF1">
    <property type="entry name" value="FRPA_C-RELATED PROTEIN"/>
    <property type="match status" value="1"/>
</dbReference>
<evidence type="ECO:0000256" key="1">
    <source>
        <dbReference type="SAM" id="MobiDB-lite"/>
    </source>
</evidence>
<feature type="region of interest" description="Disordered" evidence="1">
    <location>
        <begin position="1"/>
        <end position="64"/>
    </location>
</feature>
<feature type="compositionally biased region" description="Polar residues" evidence="1">
    <location>
        <begin position="1"/>
        <end position="20"/>
    </location>
</feature>
<accession>A0A5C1E6K0</accession>
<feature type="compositionally biased region" description="Low complexity" evidence="1">
    <location>
        <begin position="150"/>
        <end position="159"/>
    </location>
</feature>
<feature type="compositionally biased region" description="Low complexity" evidence="1">
    <location>
        <begin position="81"/>
        <end position="91"/>
    </location>
</feature>
<reference evidence="2 3" key="1">
    <citation type="submission" date="2017-07" db="EMBL/GenBank/DDBJ databases">
        <title>Complete genome sequence of Oryzomicrobium terrae TPP412.</title>
        <authorList>
            <person name="Chiu L.-W."/>
            <person name="Lo K.-J."/>
            <person name="Tsai Y.-M."/>
            <person name="Lin S.-S."/>
            <person name="Kuo C.-H."/>
            <person name="Liu C.-T."/>
        </authorList>
    </citation>
    <scope>NUCLEOTIDE SEQUENCE [LARGE SCALE GENOMIC DNA]</scope>
    <source>
        <strain evidence="2 3">TPP412</strain>
    </source>
</reference>
<dbReference type="KEGG" id="otr:OTERR_10760"/>
<organism evidence="2 3">
    <name type="scientific">Oryzomicrobium terrae</name>
    <dbReference type="NCBI Taxonomy" id="1735038"/>
    <lineage>
        <taxon>Bacteria</taxon>
        <taxon>Pseudomonadati</taxon>
        <taxon>Pseudomonadota</taxon>
        <taxon>Betaproteobacteria</taxon>
        <taxon>Rhodocyclales</taxon>
        <taxon>Rhodocyclaceae</taxon>
        <taxon>Oryzomicrobium</taxon>
    </lineage>
</organism>
<evidence type="ECO:0000313" key="3">
    <source>
        <dbReference type="Proteomes" id="UP000323671"/>
    </source>
</evidence>
<feature type="region of interest" description="Disordered" evidence="1">
    <location>
        <begin position="81"/>
        <end position="105"/>
    </location>
</feature>
<evidence type="ECO:0008006" key="4">
    <source>
        <dbReference type="Google" id="ProtNLM"/>
    </source>
</evidence>
<dbReference type="PANTHER" id="PTHR39431">
    <property type="entry name" value="FRPA/C-RELATED PROTEIN"/>
    <property type="match status" value="1"/>
</dbReference>
<dbReference type="AlphaFoldDB" id="A0A5C1E6K0"/>
<dbReference type="EMBL" id="CP022579">
    <property type="protein sequence ID" value="QEL64552.1"/>
    <property type="molecule type" value="Genomic_DNA"/>
</dbReference>
<proteinExistence type="predicted"/>
<dbReference type="Proteomes" id="UP000323671">
    <property type="component" value="Chromosome"/>
</dbReference>
<name>A0A5C1E6K0_9RHOO</name>
<evidence type="ECO:0000313" key="2">
    <source>
        <dbReference type="EMBL" id="QEL64552.1"/>
    </source>
</evidence>
<feature type="region of interest" description="Disordered" evidence="1">
    <location>
        <begin position="140"/>
        <end position="159"/>
    </location>
</feature>
<keyword evidence="3" id="KW-1185">Reference proteome</keyword>
<dbReference type="RefSeq" id="WP_149425093.1">
    <property type="nucleotide sequence ID" value="NZ_CP022579.1"/>
</dbReference>
<sequence>MHITQSILEQRSSHAAQSQREVSESLRAWVGDRRPDFEGQSAPTNQTGAAGAINSGNGASGVPDALRPLVELSQAALAAQQNDSANAANQNPVGQAVAASDPNGDNGLDPRMKLLKAVIEMLTGQTIQLFNARDISAPAATDVSAPPDPNGNAQAGNAAAQRAGFGVEYDYKETVRESETTTFAANGVVRTADGREINFQASLTMSRQFEATYSERLRLGDAKMRDPLVLNFNGNAAQLSDLKVAFDLNGDGQKESLPFVASGSAFLAFDRNGDGQVNDGRELFGPTSGNGFAELAALDADGNGWIDEADPAFPHLGTWTLGANGPVFKSLADQGIGALSTTGQATPFDLKDSANRLQAQIRATGVFLHESGAAGTIQQIDVAA</sequence>
<gene>
    <name evidence="2" type="ORF">OTERR_10760</name>
</gene>